<evidence type="ECO:0000313" key="2">
    <source>
        <dbReference type="Proteomes" id="UP000002139"/>
    </source>
</evidence>
<dbReference type="KEGG" id="scl:sce0816"/>
<accession>A9EPE9</accession>
<gene>
    <name evidence="1" type="ordered locus">sce0816</name>
</gene>
<protein>
    <submittedName>
        <fullName evidence="1">Uncharacterized protein</fullName>
    </submittedName>
</protein>
<dbReference type="BioCyc" id="SCEL448385:SCE_RS04280-MONOMER"/>
<dbReference type="EMBL" id="AM746676">
    <property type="protein sequence ID" value="CAN90973.1"/>
    <property type="molecule type" value="Genomic_DNA"/>
</dbReference>
<reference evidence="1 2" key="1">
    <citation type="journal article" date="2007" name="Nat. Biotechnol.">
        <title>Complete genome sequence of the myxobacterium Sorangium cellulosum.</title>
        <authorList>
            <person name="Schneiker S."/>
            <person name="Perlova O."/>
            <person name="Kaiser O."/>
            <person name="Gerth K."/>
            <person name="Alici A."/>
            <person name="Altmeyer M.O."/>
            <person name="Bartels D."/>
            <person name="Bekel T."/>
            <person name="Beyer S."/>
            <person name="Bode E."/>
            <person name="Bode H.B."/>
            <person name="Bolten C.J."/>
            <person name="Choudhuri J.V."/>
            <person name="Doss S."/>
            <person name="Elnakady Y.A."/>
            <person name="Frank B."/>
            <person name="Gaigalat L."/>
            <person name="Goesmann A."/>
            <person name="Groeger C."/>
            <person name="Gross F."/>
            <person name="Jelsbak L."/>
            <person name="Jelsbak L."/>
            <person name="Kalinowski J."/>
            <person name="Kegler C."/>
            <person name="Knauber T."/>
            <person name="Konietzny S."/>
            <person name="Kopp M."/>
            <person name="Krause L."/>
            <person name="Krug D."/>
            <person name="Linke B."/>
            <person name="Mahmud T."/>
            <person name="Martinez-Arias R."/>
            <person name="McHardy A.C."/>
            <person name="Merai M."/>
            <person name="Meyer F."/>
            <person name="Mormann S."/>
            <person name="Munoz-Dorado J."/>
            <person name="Perez J."/>
            <person name="Pradella S."/>
            <person name="Rachid S."/>
            <person name="Raddatz G."/>
            <person name="Rosenau F."/>
            <person name="Rueckert C."/>
            <person name="Sasse F."/>
            <person name="Scharfe M."/>
            <person name="Schuster S.C."/>
            <person name="Suen G."/>
            <person name="Treuner-Lange A."/>
            <person name="Velicer G.J."/>
            <person name="Vorholter F.-J."/>
            <person name="Weissman K.J."/>
            <person name="Welch R.D."/>
            <person name="Wenzel S.C."/>
            <person name="Whitworth D.E."/>
            <person name="Wilhelm S."/>
            <person name="Wittmann C."/>
            <person name="Bloecker H."/>
            <person name="Puehler A."/>
            <person name="Mueller R."/>
        </authorList>
    </citation>
    <scope>NUCLEOTIDE SEQUENCE [LARGE SCALE GENOMIC DNA]</scope>
    <source>
        <strain evidence="2">So ce56</strain>
    </source>
</reference>
<dbReference type="AlphaFoldDB" id="A9EPE9"/>
<organism evidence="1 2">
    <name type="scientific">Sorangium cellulosum (strain So ce56)</name>
    <name type="common">Polyangium cellulosum (strain So ce56)</name>
    <dbReference type="NCBI Taxonomy" id="448385"/>
    <lineage>
        <taxon>Bacteria</taxon>
        <taxon>Pseudomonadati</taxon>
        <taxon>Myxococcota</taxon>
        <taxon>Polyangia</taxon>
        <taxon>Polyangiales</taxon>
        <taxon>Polyangiaceae</taxon>
        <taxon>Sorangium</taxon>
    </lineage>
</organism>
<proteinExistence type="predicted"/>
<keyword evidence="2" id="KW-1185">Reference proteome</keyword>
<sequence length="259" mass="28128">MLFRDHAESIVSLGDLVDDVPEDPLITGAVRRALVAYGAVLPADVLRDVEMLATRTLFVHPLGISFVARLAPGIRVEVDMGDDLAEQAQQGFAVGEIMISMMRVLRRRSRERGERRFLMPETPMLMLQAFLGYFSPDPALWTMGDDAVRGALDRLCEAVVGLFFTGLVVDVLESPSSLDDWGETGRALSAVLPAMTAALHGARARLSRRDRHALETYDACGWDAARLERRLGGGPEPARPAFFALGAALAAELRASPAS</sequence>
<dbReference type="Proteomes" id="UP000002139">
    <property type="component" value="Chromosome"/>
</dbReference>
<dbReference type="HOGENOM" id="CLU_1073253_0_0_7"/>
<evidence type="ECO:0000313" key="1">
    <source>
        <dbReference type="EMBL" id="CAN90973.1"/>
    </source>
</evidence>
<name>A9EPE9_SORC5</name>